<dbReference type="PANTHER" id="PTHR38695">
    <property type="entry name" value="AMINO ACID PERMEASE_ SLC12A DOMAIN-CONTAINING PROTEIN"/>
    <property type="match status" value="1"/>
</dbReference>
<dbReference type="AlphaFoldDB" id="A0A0F4ZHD3"/>
<dbReference type="Proteomes" id="UP000033483">
    <property type="component" value="Unassembled WGS sequence"/>
</dbReference>
<sequence length="302" mass="33583">MSTTSIQTNRATGRGHILLHNNAGPELSVYARGSIIAPKAISLTLSGPAILAGVCMLITVIHIYPFAAELTLALCPLIVIIHNDYQNFLNLGPGGTPSTFHGYLRITWLKLWTLRDPLVPPKVTPDTFPKTGILAQTPLPYRLGPRPRVAGIAPQRQVDQHGSETEYHSLRQAMTHLSLIQPVKFGTACSCFEKHGLALFARHAVNKTCYGEIFHIHDTDHSMHMCLHPEDLKEVLEKGWGQRHPLACKGLFRPNPVPETFVMIYGPRNDDELKAIYRVIEASIWYVTGQVVEFSESSLVEQ</sequence>
<organism evidence="3 4">
    <name type="scientific">Thielaviopsis punctulata</name>
    <dbReference type="NCBI Taxonomy" id="72032"/>
    <lineage>
        <taxon>Eukaryota</taxon>
        <taxon>Fungi</taxon>
        <taxon>Dikarya</taxon>
        <taxon>Ascomycota</taxon>
        <taxon>Pezizomycotina</taxon>
        <taxon>Sordariomycetes</taxon>
        <taxon>Hypocreomycetidae</taxon>
        <taxon>Microascales</taxon>
        <taxon>Ceratocystidaceae</taxon>
        <taxon>Thielaviopsis</taxon>
    </lineage>
</organism>
<name>A0A0F4ZHD3_9PEZI</name>
<dbReference type="EMBL" id="LAEV01000800">
    <property type="protein sequence ID" value="KKA29526.1"/>
    <property type="molecule type" value="Genomic_DNA"/>
</dbReference>
<comment type="caution">
    <text evidence="3">The sequence shown here is derived from an EMBL/GenBank/DDBJ whole genome shotgun (WGS) entry which is preliminary data.</text>
</comment>
<dbReference type="InterPro" id="IPR040841">
    <property type="entry name" value="Luciferase_dom"/>
</dbReference>
<gene>
    <name evidence="3" type="ORF">TD95_003559</name>
</gene>
<keyword evidence="4" id="KW-1185">Reference proteome</keyword>
<reference evidence="3 4" key="1">
    <citation type="submission" date="2015-03" db="EMBL/GenBank/DDBJ databases">
        <authorList>
            <person name="Radwan O."/>
            <person name="Al-Naeli F.A."/>
            <person name="Rendon G.A."/>
            <person name="Fields C."/>
        </authorList>
    </citation>
    <scope>NUCLEOTIDE SEQUENCE [LARGE SCALE GENOMIC DNA]</scope>
    <source>
        <strain evidence="3">CR-DP1</strain>
    </source>
</reference>
<evidence type="ECO:0000259" key="2">
    <source>
        <dbReference type="Pfam" id="PF17648"/>
    </source>
</evidence>
<dbReference type="OrthoDB" id="9987011at2759"/>
<keyword evidence="1" id="KW-1133">Transmembrane helix</keyword>
<keyword evidence="1" id="KW-0812">Transmembrane</keyword>
<protein>
    <recommendedName>
        <fullName evidence="2">Luciferase domain-containing protein</fullName>
    </recommendedName>
</protein>
<dbReference type="Pfam" id="PF17648">
    <property type="entry name" value="Luciferase"/>
    <property type="match status" value="1"/>
</dbReference>
<feature type="transmembrane region" description="Helical" evidence="1">
    <location>
        <begin position="40"/>
        <end position="64"/>
    </location>
</feature>
<keyword evidence="1" id="KW-0472">Membrane</keyword>
<proteinExistence type="predicted"/>
<evidence type="ECO:0000256" key="1">
    <source>
        <dbReference type="SAM" id="Phobius"/>
    </source>
</evidence>
<dbReference type="PANTHER" id="PTHR38695:SF1">
    <property type="entry name" value="AMINO ACID PERMEASE_ SLC12A DOMAIN-CONTAINING PROTEIN"/>
    <property type="match status" value="1"/>
</dbReference>
<accession>A0A0F4ZHD3</accession>
<evidence type="ECO:0000313" key="4">
    <source>
        <dbReference type="Proteomes" id="UP000033483"/>
    </source>
</evidence>
<feature type="domain" description="Luciferase" evidence="2">
    <location>
        <begin position="211"/>
        <end position="283"/>
    </location>
</feature>
<dbReference type="InterPro" id="IPR048273">
    <property type="entry name" value="Luciferase"/>
</dbReference>
<evidence type="ECO:0000313" key="3">
    <source>
        <dbReference type="EMBL" id="KKA29526.1"/>
    </source>
</evidence>